<evidence type="ECO:0000256" key="3">
    <source>
        <dbReference type="ARBA" id="ARBA00010028"/>
    </source>
</evidence>
<dbReference type="GO" id="GO:0000974">
    <property type="term" value="C:Prp19 complex"/>
    <property type="evidence" value="ECO:0007669"/>
    <property type="project" value="TreeGrafter"/>
</dbReference>
<evidence type="ECO:0000256" key="4">
    <source>
        <dbReference type="ARBA" id="ARBA00013557"/>
    </source>
</evidence>
<evidence type="ECO:0000256" key="9">
    <source>
        <dbReference type="ARBA" id="ARBA00023242"/>
    </source>
</evidence>
<evidence type="ECO:0000313" key="12">
    <source>
        <dbReference type="Proteomes" id="UP000319160"/>
    </source>
</evidence>
<name>A0A553HRZ0_9PEZI</name>
<reference evidence="12" key="1">
    <citation type="submission" date="2019-06" db="EMBL/GenBank/DDBJ databases">
        <title>Draft genome sequence of the griseofulvin-producing fungus Xylaria cubensis strain G536.</title>
        <authorList>
            <person name="Mead M.E."/>
            <person name="Raja H.A."/>
            <person name="Steenwyk J.L."/>
            <person name="Knowles S.L."/>
            <person name="Oberlies N.H."/>
            <person name="Rokas A."/>
        </authorList>
    </citation>
    <scope>NUCLEOTIDE SEQUENCE [LARGE SCALE GENOMIC DNA]</scope>
    <source>
        <strain evidence="12">G536</strain>
    </source>
</reference>
<dbReference type="EMBL" id="VFLP01000052">
    <property type="protein sequence ID" value="TRX90718.1"/>
    <property type="molecule type" value="Genomic_DNA"/>
</dbReference>
<dbReference type="PANTHER" id="PTHR13264">
    <property type="entry name" value="GCIP-INTERACTING PROTEIN P29"/>
    <property type="match status" value="1"/>
</dbReference>
<dbReference type="GO" id="GO:0006397">
    <property type="term" value="P:mRNA processing"/>
    <property type="evidence" value="ECO:0007669"/>
    <property type="project" value="UniProtKB-KW"/>
</dbReference>
<protein>
    <recommendedName>
        <fullName evidence="5">Pre-mRNA-splicing factor SYF2</fullName>
    </recommendedName>
    <alternativeName>
        <fullName evidence="4">Pre-mRNA-splicing factor syf2</fullName>
    </alternativeName>
</protein>
<gene>
    <name evidence="11" type="ORF">FHL15_008297</name>
</gene>
<evidence type="ECO:0000256" key="5">
    <source>
        <dbReference type="ARBA" id="ARBA00014745"/>
    </source>
</evidence>
<feature type="region of interest" description="Disordered" evidence="10">
    <location>
        <begin position="239"/>
        <end position="307"/>
    </location>
</feature>
<dbReference type="OrthoDB" id="199717at2759"/>
<dbReference type="InterPro" id="IPR022190">
    <property type="entry name" value="DUF3716"/>
</dbReference>
<evidence type="ECO:0000313" key="11">
    <source>
        <dbReference type="EMBL" id="TRX90718.1"/>
    </source>
</evidence>
<dbReference type="GO" id="GO:0071013">
    <property type="term" value="C:catalytic step 2 spliceosome"/>
    <property type="evidence" value="ECO:0007669"/>
    <property type="project" value="TreeGrafter"/>
</dbReference>
<keyword evidence="12" id="KW-1185">Reference proteome</keyword>
<sequence>MSSWEKRKYGPGQSYGDGRDGMGWIEESHATLNPRRAASSASFPSGVARASEPLSSTIRSVATLAYSSLVVNVMDLQRQTPSSAYVSIALSSSEPSITGEPLEATAIKQLVRQQLWSDDEKLPTLGLALALAPMPPVRTVQLTGKGKFSLRRANNLVAALIQATSILAEKPCDGCKRGSGLFAGCVIPREPEHQSFVYGAHRRFGRLKATDRHPRLDQSYMIMYRYWKKRYKIQEKNYEAKKRKTAPASEEVTTEEPVRPTDGSQDTALADHDAETTDQNSNESAGTTQDDAAASSTSAETDAAAKAKDRLARFRALQARAKTSSDQNLKEATKESQRLATDPSALTALHRRRDIAAHKLLKAETEEGGEDFERKRAWDWTVEESERWDKRVKKRAAHRDNNAFQDYRAESNKIYKRQLQNLAPDMERYEKDKMKAIEKAAASGGLEIIETEDGELIAVDKDGSFYSTADSTTFHENKPDKAAVDRLVEDLKKAEESRLRKRRERMAKNGDEGDITYINEKNKQFNQKLARFYNKYTAEIRDSFERGTRI</sequence>
<dbReference type="STRING" id="2512241.A0A553HRZ0"/>
<keyword evidence="9" id="KW-0539">Nucleus</keyword>
<comment type="similarity">
    <text evidence="3">Belongs to the SYF2 family.</text>
</comment>
<feature type="compositionally biased region" description="Low complexity" evidence="10">
    <location>
        <begin position="284"/>
        <end position="302"/>
    </location>
</feature>
<dbReference type="Proteomes" id="UP000319160">
    <property type="component" value="Unassembled WGS sequence"/>
</dbReference>
<feature type="region of interest" description="Disordered" evidence="10">
    <location>
        <begin position="319"/>
        <end position="342"/>
    </location>
</feature>
<evidence type="ECO:0000256" key="10">
    <source>
        <dbReference type="SAM" id="MobiDB-lite"/>
    </source>
</evidence>
<comment type="subcellular location">
    <subcellularLocation>
        <location evidence="2">Nucleus</location>
    </subcellularLocation>
</comment>
<feature type="region of interest" description="Disordered" evidence="10">
    <location>
        <begin position="1"/>
        <end position="22"/>
    </location>
</feature>
<evidence type="ECO:0000256" key="7">
    <source>
        <dbReference type="ARBA" id="ARBA00022728"/>
    </source>
</evidence>
<accession>A0A553HRZ0</accession>
<keyword evidence="6" id="KW-0507">mRNA processing</keyword>
<evidence type="ECO:0000256" key="8">
    <source>
        <dbReference type="ARBA" id="ARBA00023187"/>
    </source>
</evidence>
<dbReference type="PANTHER" id="PTHR13264:SF5">
    <property type="entry name" value="PRE-MRNA-SPLICING FACTOR SYF2"/>
    <property type="match status" value="1"/>
</dbReference>
<dbReference type="AlphaFoldDB" id="A0A553HRZ0"/>
<dbReference type="GO" id="GO:0008380">
    <property type="term" value="P:RNA splicing"/>
    <property type="evidence" value="ECO:0007669"/>
    <property type="project" value="UniProtKB-KW"/>
</dbReference>
<proteinExistence type="inferred from homology"/>
<dbReference type="Pfam" id="PF08231">
    <property type="entry name" value="SYF2"/>
    <property type="match status" value="1"/>
</dbReference>
<dbReference type="GO" id="GO:0071014">
    <property type="term" value="C:post-mRNA release spliceosomal complex"/>
    <property type="evidence" value="ECO:0007669"/>
    <property type="project" value="TreeGrafter"/>
</dbReference>
<comment type="caution">
    <text evidence="11">The sequence shown here is derived from an EMBL/GenBank/DDBJ whole genome shotgun (WGS) entry which is preliminary data.</text>
</comment>
<evidence type="ECO:0000256" key="2">
    <source>
        <dbReference type="ARBA" id="ARBA00004123"/>
    </source>
</evidence>
<evidence type="ECO:0000256" key="1">
    <source>
        <dbReference type="ARBA" id="ARBA00003777"/>
    </source>
</evidence>
<feature type="compositionally biased region" description="Basic and acidic residues" evidence="10">
    <location>
        <begin position="328"/>
        <end position="337"/>
    </location>
</feature>
<evidence type="ECO:0000256" key="6">
    <source>
        <dbReference type="ARBA" id="ARBA00022664"/>
    </source>
</evidence>
<dbReference type="InterPro" id="IPR013260">
    <property type="entry name" value="mRNA_splic_SYF2"/>
</dbReference>
<keyword evidence="8" id="KW-0508">mRNA splicing</keyword>
<organism evidence="11 12">
    <name type="scientific">Xylaria flabelliformis</name>
    <dbReference type="NCBI Taxonomy" id="2512241"/>
    <lineage>
        <taxon>Eukaryota</taxon>
        <taxon>Fungi</taxon>
        <taxon>Dikarya</taxon>
        <taxon>Ascomycota</taxon>
        <taxon>Pezizomycotina</taxon>
        <taxon>Sordariomycetes</taxon>
        <taxon>Xylariomycetidae</taxon>
        <taxon>Xylariales</taxon>
        <taxon>Xylariaceae</taxon>
        <taxon>Xylaria</taxon>
    </lineage>
</organism>
<comment type="function">
    <text evidence="1">Involved in pre-mRNA splicing.</text>
</comment>
<dbReference type="Pfam" id="PF12511">
    <property type="entry name" value="DUF3716"/>
    <property type="match status" value="1"/>
</dbReference>
<keyword evidence="7" id="KW-0747">Spliceosome</keyword>